<feature type="region of interest" description="Disordered" evidence="1">
    <location>
        <begin position="245"/>
        <end position="297"/>
    </location>
</feature>
<dbReference type="AlphaFoldDB" id="A0A835IF80"/>
<comment type="caution">
    <text evidence="3">The sequence shown here is derived from an EMBL/GenBank/DDBJ whole genome shotgun (WGS) entry which is preliminary data.</text>
</comment>
<proteinExistence type="predicted"/>
<accession>A0A835IF80</accession>
<organism evidence="3 4">
    <name type="scientific">Coptis chinensis</name>
    <dbReference type="NCBI Taxonomy" id="261450"/>
    <lineage>
        <taxon>Eukaryota</taxon>
        <taxon>Viridiplantae</taxon>
        <taxon>Streptophyta</taxon>
        <taxon>Embryophyta</taxon>
        <taxon>Tracheophyta</taxon>
        <taxon>Spermatophyta</taxon>
        <taxon>Magnoliopsida</taxon>
        <taxon>Ranunculales</taxon>
        <taxon>Ranunculaceae</taxon>
        <taxon>Coptidoideae</taxon>
        <taxon>Coptis</taxon>
    </lineage>
</organism>
<feature type="domain" description="FAR1" evidence="2">
    <location>
        <begin position="34"/>
        <end position="112"/>
    </location>
</feature>
<dbReference type="InterPro" id="IPR004330">
    <property type="entry name" value="FAR1_DNA_bnd_dom"/>
</dbReference>
<sequence>MDWETKAGPPDIDSVTHALPKVGMVFQSEEHAYDFYNQYAKTVGFSVRRDSSSVNRSDGTVIRRVLCCSKQGFHTKIGLSARTGCEARIIIKRRGGNFLLTVVNETHNHELVAPSEVHRLRSQRKFEDSQARNMYHSGIGPVDDISTHWCKIDDCTYPMVIDGQPSSRSGDSVGTSMVVDCHPSTPQRNDLAHLALTIVAKGNSSAKSVIYTRKLLARVHEELDNFLKSDCDKTKLLDDTGNVSQAKAGEGNMGGNLNIGDPSRKKSNGKVSRNMKGTSEKGKGKKRFQKKPTGSYSQVSDGVIGTTLLMLQQSSVLPTQHNNQVSPKQKVKKELVSYDAQFKSFVHSHTSCPGMVLPNGIKIKGISDGDIKLGINTKLS</sequence>
<gene>
    <name evidence="3" type="ORF">IFM89_028346</name>
</gene>
<dbReference type="Proteomes" id="UP000631114">
    <property type="component" value="Unassembled WGS sequence"/>
</dbReference>
<evidence type="ECO:0000256" key="1">
    <source>
        <dbReference type="SAM" id="MobiDB-lite"/>
    </source>
</evidence>
<dbReference type="EMBL" id="JADFTS010000003">
    <property type="protein sequence ID" value="KAF9616049.1"/>
    <property type="molecule type" value="Genomic_DNA"/>
</dbReference>
<dbReference type="PANTHER" id="PTHR46328:SF27">
    <property type="entry name" value="OS12G0287500 PROTEIN"/>
    <property type="match status" value="1"/>
</dbReference>
<name>A0A835IF80_9MAGN</name>
<dbReference type="Pfam" id="PF03101">
    <property type="entry name" value="FAR1"/>
    <property type="match status" value="1"/>
</dbReference>
<evidence type="ECO:0000313" key="3">
    <source>
        <dbReference type="EMBL" id="KAF9616049.1"/>
    </source>
</evidence>
<protein>
    <recommendedName>
        <fullName evidence="2">FAR1 domain-containing protein</fullName>
    </recommendedName>
</protein>
<dbReference type="OrthoDB" id="1894539at2759"/>
<evidence type="ECO:0000259" key="2">
    <source>
        <dbReference type="Pfam" id="PF03101"/>
    </source>
</evidence>
<evidence type="ECO:0000313" key="4">
    <source>
        <dbReference type="Proteomes" id="UP000631114"/>
    </source>
</evidence>
<reference evidence="3 4" key="1">
    <citation type="submission" date="2020-10" db="EMBL/GenBank/DDBJ databases">
        <title>The Coptis chinensis genome and diversification of protoberbering-type alkaloids.</title>
        <authorList>
            <person name="Wang B."/>
            <person name="Shu S."/>
            <person name="Song C."/>
            <person name="Liu Y."/>
        </authorList>
    </citation>
    <scope>NUCLEOTIDE SEQUENCE [LARGE SCALE GENOMIC DNA]</scope>
    <source>
        <strain evidence="3">HL-2020</strain>
        <tissue evidence="3">Leaf</tissue>
    </source>
</reference>
<keyword evidence="4" id="KW-1185">Reference proteome</keyword>
<dbReference type="PANTHER" id="PTHR46328">
    <property type="entry name" value="FAR-RED IMPAIRED RESPONSIVE (FAR1) FAMILY PROTEIN-RELATED"/>
    <property type="match status" value="1"/>
</dbReference>